<dbReference type="EMBL" id="WOCE01000006">
    <property type="protein sequence ID" value="KAE9611327.1"/>
    <property type="molecule type" value="Genomic_DNA"/>
</dbReference>
<feature type="region of interest" description="Disordered" evidence="1">
    <location>
        <begin position="189"/>
        <end position="219"/>
    </location>
</feature>
<proteinExistence type="predicted"/>
<evidence type="ECO:0000313" key="2">
    <source>
        <dbReference type="EMBL" id="KAE9611327.1"/>
    </source>
</evidence>
<evidence type="ECO:0000256" key="1">
    <source>
        <dbReference type="SAM" id="MobiDB-lite"/>
    </source>
</evidence>
<dbReference type="AlphaFoldDB" id="A0A6A4QBK9"/>
<evidence type="ECO:0000313" key="3">
    <source>
        <dbReference type="Proteomes" id="UP000447434"/>
    </source>
</evidence>
<reference evidence="3" key="1">
    <citation type="journal article" date="2020" name="Nat. Commun.">
        <title>Genome sequence of the cluster root forming white lupin.</title>
        <authorList>
            <person name="Hufnagel B."/>
            <person name="Marques A."/>
            <person name="Soriano A."/>
            <person name="Marques L."/>
            <person name="Divol F."/>
            <person name="Doumas P."/>
            <person name="Sallet E."/>
            <person name="Mancinotti D."/>
            <person name="Carrere S."/>
            <person name="Marande W."/>
            <person name="Arribat S."/>
            <person name="Keller J."/>
            <person name="Huneau C."/>
            <person name="Blein T."/>
            <person name="Aime D."/>
            <person name="Laguerre M."/>
            <person name="Taylor J."/>
            <person name="Schubert V."/>
            <person name="Nelson M."/>
            <person name="Geu-Flores F."/>
            <person name="Crespi M."/>
            <person name="Gallardo-Guerrero K."/>
            <person name="Delaux P.-M."/>
            <person name="Salse J."/>
            <person name="Berges H."/>
            <person name="Guyot R."/>
            <person name="Gouzy J."/>
            <person name="Peret B."/>
        </authorList>
    </citation>
    <scope>NUCLEOTIDE SEQUENCE [LARGE SCALE GENOMIC DNA]</scope>
    <source>
        <strain evidence="3">cv. Amiga</strain>
    </source>
</reference>
<dbReference type="Proteomes" id="UP000447434">
    <property type="component" value="Chromosome 6"/>
</dbReference>
<gene>
    <name evidence="2" type="ORF">Lalb_Chr06g0161351</name>
</gene>
<organism evidence="2 3">
    <name type="scientific">Lupinus albus</name>
    <name type="common">White lupine</name>
    <name type="synonym">Lupinus termis</name>
    <dbReference type="NCBI Taxonomy" id="3870"/>
    <lineage>
        <taxon>Eukaryota</taxon>
        <taxon>Viridiplantae</taxon>
        <taxon>Streptophyta</taxon>
        <taxon>Embryophyta</taxon>
        <taxon>Tracheophyta</taxon>
        <taxon>Spermatophyta</taxon>
        <taxon>Magnoliopsida</taxon>
        <taxon>eudicotyledons</taxon>
        <taxon>Gunneridae</taxon>
        <taxon>Pentapetalae</taxon>
        <taxon>rosids</taxon>
        <taxon>fabids</taxon>
        <taxon>Fabales</taxon>
        <taxon>Fabaceae</taxon>
        <taxon>Papilionoideae</taxon>
        <taxon>50 kb inversion clade</taxon>
        <taxon>genistoids sensu lato</taxon>
        <taxon>core genistoids</taxon>
        <taxon>Genisteae</taxon>
        <taxon>Lupinus</taxon>
    </lineage>
</organism>
<sequence>MSSLTGSLNVLQSTSKAITKQFNASTKLNMIQEAVTGDALQPNILLETTKCQPVQDLLTNESVNLWLKSVNHIDTSYHFLSVLDDGMHLMESEAYSNFDVGHPEGTCHVIESLNKSSPSSFLSQENCGNIKNSHCEVSYEKATMELQSDCDDYPGRSTIDGDISEAPVLFPIEDGKHLQGVKLATSVNMKQNPSSPGFQSQQDFELNSSSSSLDGKPYSSSELCLPDVDSLIAFDETFLMADEPSDKALSSPARNPIEPDTFSPSSPRDMIVNLIESILKDDSPPPHQDDPKVSHGAGLDDLGHSLYAQKSHTQLCFNQFNPRGHHSFQVNNIEPAGFSFFSYQSFLTNTMSQPFQMASFSRKLNSKLGSTSGYQQSSYGCFIRPKLGKRSL</sequence>
<feature type="region of interest" description="Disordered" evidence="1">
    <location>
        <begin position="245"/>
        <end position="266"/>
    </location>
</feature>
<feature type="compositionally biased region" description="Basic and acidic residues" evidence="1">
    <location>
        <begin position="279"/>
        <end position="293"/>
    </location>
</feature>
<feature type="region of interest" description="Disordered" evidence="1">
    <location>
        <begin position="279"/>
        <end position="298"/>
    </location>
</feature>
<protein>
    <submittedName>
        <fullName evidence="2">Uncharacterized protein</fullName>
    </submittedName>
</protein>
<accession>A0A6A4QBK9</accession>
<name>A0A6A4QBK9_LUPAL</name>
<keyword evidence="3" id="KW-1185">Reference proteome</keyword>
<dbReference type="OrthoDB" id="826428at2759"/>
<comment type="caution">
    <text evidence="2">The sequence shown here is derived from an EMBL/GenBank/DDBJ whole genome shotgun (WGS) entry which is preliminary data.</text>
</comment>